<gene>
    <name evidence="2" type="ORF">JAAARDRAFT_198302</name>
</gene>
<evidence type="ECO:0008006" key="4">
    <source>
        <dbReference type="Google" id="ProtNLM"/>
    </source>
</evidence>
<dbReference type="HOGENOM" id="CLU_614003_0_0_1"/>
<dbReference type="EMBL" id="KL197740">
    <property type="protein sequence ID" value="KDQ52382.1"/>
    <property type="molecule type" value="Genomic_DNA"/>
</dbReference>
<name>A0A067PM79_9AGAM</name>
<protein>
    <recommendedName>
        <fullName evidence="4">F-box domain-containing protein</fullName>
    </recommendedName>
</protein>
<evidence type="ECO:0000313" key="2">
    <source>
        <dbReference type="EMBL" id="KDQ52382.1"/>
    </source>
</evidence>
<keyword evidence="3" id="KW-1185">Reference proteome</keyword>
<proteinExistence type="predicted"/>
<reference evidence="3" key="1">
    <citation type="journal article" date="2014" name="Proc. Natl. Acad. Sci. U.S.A.">
        <title>Extensive sampling of basidiomycete genomes demonstrates inadequacy of the white-rot/brown-rot paradigm for wood decay fungi.</title>
        <authorList>
            <person name="Riley R."/>
            <person name="Salamov A.A."/>
            <person name="Brown D.W."/>
            <person name="Nagy L.G."/>
            <person name="Floudas D."/>
            <person name="Held B.W."/>
            <person name="Levasseur A."/>
            <person name="Lombard V."/>
            <person name="Morin E."/>
            <person name="Otillar R."/>
            <person name="Lindquist E.A."/>
            <person name="Sun H."/>
            <person name="LaButti K.M."/>
            <person name="Schmutz J."/>
            <person name="Jabbour D."/>
            <person name="Luo H."/>
            <person name="Baker S.E."/>
            <person name="Pisabarro A.G."/>
            <person name="Walton J.D."/>
            <person name="Blanchette R.A."/>
            <person name="Henrissat B."/>
            <person name="Martin F."/>
            <person name="Cullen D."/>
            <person name="Hibbett D.S."/>
            <person name="Grigoriev I.V."/>
        </authorList>
    </citation>
    <scope>NUCLEOTIDE SEQUENCE [LARGE SCALE GENOMIC DNA]</scope>
    <source>
        <strain evidence="3">MUCL 33604</strain>
    </source>
</reference>
<feature type="compositionally biased region" description="Acidic residues" evidence="1">
    <location>
        <begin position="182"/>
        <end position="191"/>
    </location>
</feature>
<feature type="region of interest" description="Disordered" evidence="1">
    <location>
        <begin position="182"/>
        <end position="203"/>
    </location>
</feature>
<organism evidence="2 3">
    <name type="scientific">Jaapia argillacea MUCL 33604</name>
    <dbReference type="NCBI Taxonomy" id="933084"/>
    <lineage>
        <taxon>Eukaryota</taxon>
        <taxon>Fungi</taxon>
        <taxon>Dikarya</taxon>
        <taxon>Basidiomycota</taxon>
        <taxon>Agaricomycotina</taxon>
        <taxon>Agaricomycetes</taxon>
        <taxon>Agaricomycetidae</taxon>
        <taxon>Jaapiales</taxon>
        <taxon>Jaapiaceae</taxon>
        <taxon>Jaapia</taxon>
    </lineage>
</organism>
<evidence type="ECO:0000313" key="3">
    <source>
        <dbReference type="Proteomes" id="UP000027265"/>
    </source>
</evidence>
<dbReference type="Proteomes" id="UP000027265">
    <property type="component" value="Unassembled WGS sequence"/>
</dbReference>
<feature type="compositionally biased region" description="Basic and acidic residues" evidence="1">
    <location>
        <begin position="192"/>
        <end position="201"/>
    </location>
</feature>
<dbReference type="OrthoDB" id="3264508at2759"/>
<dbReference type="AlphaFoldDB" id="A0A067PM79"/>
<accession>A0A067PM79</accession>
<dbReference type="InParanoid" id="A0A067PM79"/>
<sequence>MSEQPIAHPSLLSSSLDILPLIFAYLDRPTLLSASQANKTFNTFSNKPLYSSVIFSPKWRNPTYPWKDKGLFQCQFQSAFKPHISPHIQRLTITGHLSSYSSVPTTLLSSLHISILSFTSLQLLLIIPINHLPDQFVPLLLGLANGSLQRLRELELNTSCFVESGEFEYRLRVPLGGAVMEEDKDEDGVDGEENREAEMKNESTINESLPTWLTHLSPTLHEFHFKGNCGSITLGILRFLSTSLSSPSTNHSEKSEWSHARTRGVDCLLLHATQSPHLIPNLPSLCKLTIKYTGTPISSTTQASLFTSFILRLVKKSRCLQVLNIVHDVVGGGVKMDGLVSSLVSQEGRSAGMKELRLWFISRVTFEELCRGCTELEVLVAGIGEETLQDLPNQIAPLKHLHTLSLKTHFMKFSKHCDLFNIKAARDIMKMSNVRRLCVNGVAWKGQWEVCEGEVEIGLVEVRAGLVGFVPKADVNE</sequence>
<evidence type="ECO:0000256" key="1">
    <source>
        <dbReference type="SAM" id="MobiDB-lite"/>
    </source>
</evidence>